<keyword evidence="6 9" id="KW-0418">Kinase</keyword>
<comment type="pathway">
    <text evidence="1 9">Carbohydrate acid metabolism; D-gluconate degradation.</text>
</comment>
<evidence type="ECO:0000256" key="3">
    <source>
        <dbReference type="ARBA" id="ARBA00012054"/>
    </source>
</evidence>
<dbReference type="Proteomes" id="UP000007148">
    <property type="component" value="Unassembled WGS sequence"/>
</dbReference>
<keyword evidence="4 9" id="KW-0808">Transferase</keyword>
<gene>
    <name evidence="10" type="ORF">PIIN_03380</name>
</gene>
<dbReference type="GO" id="GO:0005975">
    <property type="term" value="P:carbohydrate metabolic process"/>
    <property type="evidence" value="ECO:0007669"/>
    <property type="project" value="InterPro"/>
</dbReference>
<protein>
    <recommendedName>
        <fullName evidence="3 9">Gluconokinase</fullName>
        <ecNumber evidence="3 9">2.7.1.12</ecNumber>
    </recommendedName>
</protein>
<keyword evidence="11" id="KW-1185">Reference proteome</keyword>
<evidence type="ECO:0000256" key="5">
    <source>
        <dbReference type="ARBA" id="ARBA00022741"/>
    </source>
</evidence>
<keyword evidence="5 9" id="KW-0547">Nucleotide-binding</keyword>
<organism evidence="10 11">
    <name type="scientific">Serendipita indica (strain DSM 11827)</name>
    <name type="common">Root endophyte fungus</name>
    <name type="synonym">Piriformospora indica</name>
    <dbReference type="NCBI Taxonomy" id="1109443"/>
    <lineage>
        <taxon>Eukaryota</taxon>
        <taxon>Fungi</taxon>
        <taxon>Dikarya</taxon>
        <taxon>Basidiomycota</taxon>
        <taxon>Agaricomycotina</taxon>
        <taxon>Agaricomycetes</taxon>
        <taxon>Sebacinales</taxon>
        <taxon>Serendipitaceae</taxon>
        <taxon>Serendipita</taxon>
    </lineage>
</organism>
<dbReference type="InterPro" id="IPR027417">
    <property type="entry name" value="P-loop_NTPase"/>
</dbReference>
<dbReference type="PANTHER" id="PTHR43442:SF3">
    <property type="entry name" value="GLUCONOKINASE-RELATED"/>
    <property type="match status" value="1"/>
</dbReference>
<dbReference type="InterPro" id="IPR006001">
    <property type="entry name" value="Therm_gnt_kin"/>
</dbReference>
<dbReference type="eggNOG" id="KOG3354">
    <property type="taxonomic scope" value="Eukaryota"/>
</dbReference>
<evidence type="ECO:0000256" key="1">
    <source>
        <dbReference type="ARBA" id="ARBA00004875"/>
    </source>
</evidence>
<dbReference type="AlphaFoldDB" id="G4TDT4"/>
<dbReference type="FunCoup" id="G4TDT4">
    <property type="interactions" value="564"/>
</dbReference>
<accession>G4TDT4</accession>
<evidence type="ECO:0000256" key="6">
    <source>
        <dbReference type="ARBA" id="ARBA00022777"/>
    </source>
</evidence>
<dbReference type="STRING" id="1109443.G4TDT4"/>
<dbReference type="HOGENOM" id="CLU_077168_2_0_1"/>
<sequence>MTLPNPIFIVAMGVSGAGKSTLGAALAKAIQVPYVDGDDLHPPENVAKMANGIPLDDQDRAPWLRKIRQEGVEACKQHEDAVEGDAGKQRGLVIGCSALKRSYRDVLRGQEDEDNTIQDDVHPKHDPFQFPTRFVFISGTRDELFKRMEARKGHYMKAAMLESQLATLETPDPSTEEGIVVVDLLDTTETQVERALEGLKM</sequence>
<comment type="catalytic activity">
    <reaction evidence="8 9">
        <text>D-gluconate + ATP = 6-phospho-D-gluconate + ADP + H(+)</text>
        <dbReference type="Rhea" id="RHEA:19433"/>
        <dbReference type="ChEBI" id="CHEBI:15378"/>
        <dbReference type="ChEBI" id="CHEBI:18391"/>
        <dbReference type="ChEBI" id="CHEBI:30616"/>
        <dbReference type="ChEBI" id="CHEBI:58759"/>
        <dbReference type="ChEBI" id="CHEBI:456216"/>
        <dbReference type="EC" id="2.7.1.12"/>
    </reaction>
</comment>
<evidence type="ECO:0000256" key="2">
    <source>
        <dbReference type="ARBA" id="ARBA00008420"/>
    </source>
</evidence>
<proteinExistence type="inferred from homology"/>
<name>G4TDT4_SERID</name>
<evidence type="ECO:0000256" key="4">
    <source>
        <dbReference type="ARBA" id="ARBA00022679"/>
    </source>
</evidence>
<keyword evidence="7 9" id="KW-0067">ATP-binding</keyword>
<dbReference type="GO" id="GO:0005524">
    <property type="term" value="F:ATP binding"/>
    <property type="evidence" value="ECO:0007669"/>
    <property type="project" value="UniProtKB-KW"/>
</dbReference>
<comment type="similarity">
    <text evidence="2 9">Belongs to the gluconokinase GntK/GntV family.</text>
</comment>
<dbReference type="GO" id="GO:0005737">
    <property type="term" value="C:cytoplasm"/>
    <property type="evidence" value="ECO:0007669"/>
    <property type="project" value="TreeGrafter"/>
</dbReference>
<dbReference type="EMBL" id="CAFZ01000056">
    <property type="protein sequence ID" value="CCA69480.1"/>
    <property type="molecule type" value="Genomic_DNA"/>
</dbReference>
<dbReference type="Gene3D" id="3.40.50.300">
    <property type="entry name" value="P-loop containing nucleotide triphosphate hydrolases"/>
    <property type="match status" value="1"/>
</dbReference>
<dbReference type="EC" id="2.7.1.12" evidence="3 9"/>
<comment type="caution">
    <text evidence="10">The sequence shown here is derived from an EMBL/GenBank/DDBJ whole genome shotgun (WGS) entry which is preliminary data.</text>
</comment>
<evidence type="ECO:0000313" key="11">
    <source>
        <dbReference type="Proteomes" id="UP000007148"/>
    </source>
</evidence>
<dbReference type="CDD" id="cd02021">
    <property type="entry name" value="GntK"/>
    <property type="match status" value="1"/>
</dbReference>
<dbReference type="InParanoid" id="G4TDT4"/>
<evidence type="ECO:0000256" key="7">
    <source>
        <dbReference type="ARBA" id="ARBA00022840"/>
    </source>
</evidence>
<dbReference type="OMA" id="YEGDDYH"/>
<dbReference type="GO" id="GO:0046316">
    <property type="term" value="F:gluconokinase activity"/>
    <property type="evidence" value="ECO:0007669"/>
    <property type="project" value="UniProtKB-EC"/>
</dbReference>
<dbReference type="OrthoDB" id="275177at2759"/>
<dbReference type="PANTHER" id="PTHR43442">
    <property type="entry name" value="GLUCONOKINASE-RELATED"/>
    <property type="match status" value="1"/>
</dbReference>
<evidence type="ECO:0000313" key="10">
    <source>
        <dbReference type="EMBL" id="CCA69480.1"/>
    </source>
</evidence>
<dbReference type="UniPathway" id="UPA00792"/>
<reference evidence="10 11" key="1">
    <citation type="journal article" date="2011" name="PLoS Pathog.">
        <title>Endophytic Life Strategies Decoded by Genome and Transcriptome Analyses of the Mutualistic Root Symbiont Piriformospora indica.</title>
        <authorList>
            <person name="Zuccaro A."/>
            <person name="Lahrmann U."/>
            <person name="Guldener U."/>
            <person name="Langen G."/>
            <person name="Pfiffi S."/>
            <person name="Biedenkopf D."/>
            <person name="Wong P."/>
            <person name="Samans B."/>
            <person name="Grimm C."/>
            <person name="Basiewicz M."/>
            <person name="Murat C."/>
            <person name="Martin F."/>
            <person name="Kogel K.H."/>
        </authorList>
    </citation>
    <scope>NUCLEOTIDE SEQUENCE [LARGE SCALE GENOMIC DNA]</scope>
    <source>
        <strain evidence="10 11">DSM 11827</strain>
    </source>
</reference>
<dbReference type="SUPFAM" id="SSF52540">
    <property type="entry name" value="P-loop containing nucleoside triphosphate hydrolases"/>
    <property type="match status" value="1"/>
</dbReference>
<dbReference type="InterPro" id="IPR031322">
    <property type="entry name" value="Shikimate/glucono_kinase"/>
</dbReference>
<dbReference type="Pfam" id="PF01202">
    <property type="entry name" value="SKI"/>
    <property type="match status" value="1"/>
</dbReference>
<dbReference type="NCBIfam" id="TIGR01313">
    <property type="entry name" value="therm_gnt_kin"/>
    <property type="match status" value="1"/>
</dbReference>
<evidence type="ECO:0000256" key="8">
    <source>
        <dbReference type="ARBA" id="ARBA00048090"/>
    </source>
</evidence>
<evidence type="ECO:0000256" key="9">
    <source>
        <dbReference type="RuleBase" id="RU363066"/>
    </source>
</evidence>